<feature type="compositionally biased region" description="Polar residues" evidence="4">
    <location>
        <begin position="361"/>
        <end position="377"/>
    </location>
</feature>
<evidence type="ECO:0000256" key="4">
    <source>
        <dbReference type="SAM" id="MobiDB-lite"/>
    </source>
</evidence>
<dbReference type="OrthoDB" id="10059415at2759"/>
<keyword evidence="2 3" id="KW-0175">Coiled coil</keyword>
<dbReference type="CTD" id="136039910"/>
<dbReference type="PANTHER" id="PTHR19232:SF7">
    <property type="entry name" value="CENTROCORTIN, ISOFORM A"/>
    <property type="match status" value="1"/>
</dbReference>
<feature type="compositionally biased region" description="Polar residues" evidence="4">
    <location>
        <begin position="224"/>
        <end position="241"/>
    </location>
</feature>
<feature type="region of interest" description="Disordered" evidence="4">
    <location>
        <begin position="361"/>
        <end position="382"/>
    </location>
</feature>
<dbReference type="InParanoid" id="A0A7F5RNB1"/>
<dbReference type="RefSeq" id="XP_025837320.1">
    <property type="nucleotide sequence ID" value="XM_025981535.1"/>
</dbReference>
<feature type="coiled-coil region" evidence="3">
    <location>
        <begin position="49"/>
        <end position="153"/>
    </location>
</feature>
<feature type="region of interest" description="Disordered" evidence="4">
    <location>
        <begin position="605"/>
        <end position="632"/>
    </location>
</feature>
<feature type="compositionally biased region" description="Polar residues" evidence="4">
    <location>
        <begin position="400"/>
        <end position="414"/>
    </location>
</feature>
<sequence length="772" mass="87167">MKMGERETDSLQNLSSLDCWDYSVELECLQGTQDLQLAAELGKTLLERNKELENCIKQQQNVIDDQAQEIQYLTKQTTALREVNDSRLRIYEQLEVSIQDLERANHRLALENASDKKQIKSLTSTIESLEARCEELQVNVDELKAQLDTYRLKTQRTGVSNNAEKGEKARPTCIRLGGDFGDDLSGSQGPVSPDSSSAVHTEKYTEHLDASSSPNPSRSLSASQNATQTTPSISGNETSAFEDNRRQIDELLIQLDESQKVLSYEKRRVTELEEQLATMVQRNQELEKNLVQLQQKDEEAKSMHDELNTLEEVRQGQLCSRCLRMIDSSRATDNLSFLDDELEDDDSSMMEALLSQSQNRSYTMDLQETAEKTSSPLRQGGPNLYRELVEKYEALLEVQRGQSTRSQKSTNSLSLHEEMQMSGDFSNIPKDTDEESGNGDSIKRNKKDEKTFSRTPTDFSEAETNSSGFLEETSNKATQTEGRVGSFLCTIADGDDCKFSIYDDASPIDSRFRNRPEYRELFKEIFTVLKKAAENKDEGEQLPLLDDHTPAHKVIPEVPPATPATENLPDFADNITDDTQSVLSSTMSEFSTSQIDVTVGEEVIEKSSPETAQTSENKENKPQERVLTPYMRQPLEYLSVGVNIRKRSSSKRKKQFTSERSDSPATPILGSPKITYSNRSSSRRRRDVRGNPTDTGSVWNGTTLHFYSRSVNSPTPQRSRAKEVTYENGFGFKPSAASQDLHKLKKLDLSYAEVLRNADVKKKEIVHKQRHK</sequence>
<dbReference type="Proteomes" id="UP000192223">
    <property type="component" value="Unplaced"/>
</dbReference>
<feature type="compositionally biased region" description="Basic residues" evidence="4">
    <location>
        <begin position="646"/>
        <end position="655"/>
    </location>
</feature>
<dbReference type="FunCoup" id="A0A7F5RNB1">
    <property type="interactions" value="17"/>
</dbReference>
<feature type="compositionally biased region" description="Polar residues" evidence="4">
    <location>
        <begin position="453"/>
        <end position="468"/>
    </location>
</feature>
<evidence type="ECO:0000256" key="2">
    <source>
        <dbReference type="ARBA" id="ARBA00023054"/>
    </source>
</evidence>
<reference evidence="6" key="1">
    <citation type="submission" date="2025-08" db="UniProtKB">
        <authorList>
            <consortium name="RefSeq"/>
        </authorList>
    </citation>
    <scope>IDENTIFICATION</scope>
    <source>
        <tissue evidence="6">Entire body</tissue>
    </source>
</reference>
<evidence type="ECO:0000313" key="6">
    <source>
        <dbReference type="RefSeq" id="XP_025837320.1"/>
    </source>
</evidence>
<name>A0A7F5RNB1_AGRPL</name>
<dbReference type="AlphaFoldDB" id="A0A7F5RNB1"/>
<evidence type="ECO:0000313" key="5">
    <source>
        <dbReference type="Proteomes" id="UP000192223"/>
    </source>
</evidence>
<dbReference type="GeneID" id="108745199"/>
<proteinExistence type="inferred from homology"/>
<evidence type="ECO:0000256" key="3">
    <source>
        <dbReference type="SAM" id="Coils"/>
    </source>
</evidence>
<feature type="compositionally biased region" description="Low complexity" evidence="4">
    <location>
        <begin position="210"/>
        <end position="223"/>
    </location>
</feature>
<feature type="compositionally biased region" description="Basic and acidic residues" evidence="4">
    <location>
        <begin position="441"/>
        <end position="452"/>
    </location>
</feature>
<dbReference type="InterPro" id="IPR026079">
    <property type="entry name" value="CDR2"/>
</dbReference>
<gene>
    <name evidence="6" type="primary">LOC108745199</name>
</gene>
<feature type="region of interest" description="Disordered" evidence="4">
    <location>
        <begin position="399"/>
        <end position="477"/>
    </location>
</feature>
<dbReference type="PANTHER" id="PTHR19232">
    <property type="entry name" value="CENTROCORTIN FAMILY MEMBER"/>
    <property type="match status" value="1"/>
</dbReference>
<organism evidence="5 6">
    <name type="scientific">Agrilus planipennis</name>
    <name type="common">Emerald ash borer</name>
    <name type="synonym">Agrilus marcopoli</name>
    <dbReference type="NCBI Taxonomy" id="224129"/>
    <lineage>
        <taxon>Eukaryota</taxon>
        <taxon>Metazoa</taxon>
        <taxon>Ecdysozoa</taxon>
        <taxon>Arthropoda</taxon>
        <taxon>Hexapoda</taxon>
        <taxon>Insecta</taxon>
        <taxon>Pterygota</taxon>
        <taxon>Neoptera</taxon>
        <taxon>Endopterygota</taxon>
        <taxon>Coleoptera</taxon>
        <taxon>Polyphaga</taxon>
        <taxon>Elateriformia</taxon>
        <taxon>Buprestoidea</taxon>
        <taxon>Buprestidae</taxon>
        <taxon>Agrilinae</taxon>
        <taxon>Agrilus</taxon>
    </lineage>
</organism>
<dbReference type="KEGG" id="apln:108745199"/>
<keyword evidence="5" id="KW-1185">Reference proteome</keyword>
<feature type="coiled-coil region" evidence="3">
    <location>
        <begin position="255"/>
        <end position="313"/>
    </location>
</feature>
<feature type="compositionally biased region" description="Basic and acidic residues" evidence="4">
    <location>
        <begin position="200"/>
        <end position="209"/>
    </location>
</feature>
<feature type="region of interest" description="Disordered" evidence="4">
    <location>
        <begin position="158"/>
        <end position="241"/>
    </location>
</feature>
<comment type="similarity">
    <text evidence="1">Belongs to the CDR2 family.</text>
</comment>
<accession>A0A7F5RNB1</accession>
<feature type="region of interest" description="Disordered" evidence="4">
    <location>
        <begin position="646"/>
        <end position="700"/>
    </location>
</feature>
<evidence type="ECO:0000256" key="1">
    <source>
        <dbReference type="ARBA" id="ARBA00009019"/>
    </source>
</evidence>
<protein>
    <submittedName>
        <fullName evidence="6">Cerebellar degeneration-related protein 2-like isoform X1</fullName>
    </submittedName>
</protein>